<gene>
    <name evidence="2" type="ORF">ACFOYY_06785</name>
</gene>
<proteinExistence type="predicted"/>
<feature type="transmembrane region" description="Helical" evidence="1">
    <location>
        <begin position="40"/>
        <end position="60"/>
    </location>
</feature>
<evidence type="ECO:0000313" key="2">
    <source>
        <dbReference type="EMBL" id="MFC3979816.1"/>
    </source>
</evidence>
<dbReference type="RefSeq" id="WP_386188678.1">
    <property type="nucleotide sequence ID" value="NZ_JBHSBC010000004.1"/>
</dbReference>
<organism evidence="2 3">
    <name type="scientific">Streptosporangium jomthongense</name>
    <dbReference type="NCBI Taxonomy" id="1193683"/>
    <lineage>
        <taxon>Bacteria</taxon>
        <taxon>Bacillati</taxon>
        <taxon>Actinomycetota</taxon>
        <taxon>Actinomycetes</taxon>
        <taxon>Streptosporangiales</taxon>
        <taxon>Streptosporangiaceae</taxon>
        <taxon>Streptosporangium</taxon>
    </lineage>
</organism>
<keyword evidence="1" id="KW-0812">Transmembrane</keyword>
<protein>
    <recommendedName>
        <fullName evidence="4">WD40 repeat domain-containing protein</fullName>
    </recommendedName>
</protein>
<reference evidence="3" key="1">
    <citation type="journal article" date="2019" name="Int. J. Syst. Evol. Microbiol.">
        <title>The Global Catalogue of Microorganisms (GCM) 10K type strain sequencing project: providing services to taxonomists for standard genome sequencing and annotation.</title>
        <authorList>
            <consortium name="The Broad Institute Genomics Platform"/>
            <consortium name="The Broad Institute Genome Sequencing Center for Infectious Disease"/>
            <person name="Wu L."/>
            <person name="Ma J."/>
        </authorList>
    </citation>
    <scope>NUCLEOTIDE SEQUENCE [LARGE SCALE GENOMIC DNA]</scope>
    <source>
        <strain evidence="3">TBRC 7912</strain>
    </source>
</reference>
<sequence>MTGIEDRLRDALAARAEAVTDDGRPRVLPEPHRPLARPGWWAPVAVAAAMVLVVGVVVVGTRTRLVTAPRPVSSSGALPPPIRQVWPDAVHEIPTTGPGGRTFTPETFVTDWIVVGQSLRKDRFDGLWAYDVVRRRFSLIASLKEPIDGTPAFGDGHLAWSTTRGRTTEVWTVSIAGGTPRRLARFPAAIDDDDNYEGMSLAVADDAVVWSPPGGGVYRVPLKGGKVSLIEGTKGQGLVEWPWAGWPRRGTMTDQSVPRPMEHLRNVLSGESRDAVPPAGHTSWYECGLTWCYGGSNAWRRDGTGLHAMPGSTGGASFLGRVVLLDQMDHAGNGGRGLYDAATRRSGLLFPVRASLNPKDHPPGLFVEKNLFWFKKDKKTLVLVNPNAIIR</sequence>
<keyword evidence="1" id="KW-0472">Membrane</keyword>
<keyword evidence="1" id="KW-1133">Transmembrane helix</keyword>
<evidence type="ECO:0000313" key="3">
    <source>
        <dbReference type="Proteomes" id="UP001595698"/>
    </source>
</evidence>
<keyword evidence="3" id="KW-1185">Reference proteome</keyword>
<dbReference type="SUPFAM" id="SSF69304">
    <property type="entry name" value="Tricorn protease N-terminal domain"/>
    <property type="match status" value="1"/>
</dbReference>
<comment type="caution">
    <text evidence="2">The sequence shown here is derived from an EMBL/GenBank/DDBJ whole genome shotgun (WGS) entry which is preliminary data.</text>
</comment>
<dbReference type="Proteomes" id="UP001595698">
    <property type="component" value="Unassembled WGS sequence"/>
</dbReference>
<evidence type="ECO:0000256" key="1">
    <source>
        <dbReference type="SAM" id="Phobius"/>
    </source>
</evidence>
<evidence type="ECO:0008006" key="4">
    <source>
        <dbReference type="Google" id="ProtNLM"/>
    </source>
</evidence>
<name>A0ABV8EU49_9ACTN</name>
<accession>A0ABV8EU49</accession>
<dbReference type="EMBL" id="JBHSBC010000004">
    <property type="protein sequence ID" value="MFC3979816.1"/>
    <property type="molecule type" value="Genomic_DNA"/>
</dbReference>